<evidence type="ECO:0000256" key="13">
    <source>
        <dbReference type="ARBA" id="ARBA00022932"/>
    </source>
</evidence>
<keyword evidence="5 18" id="KW-0808">Transferase</keyword>
<evidence type="ECO:0000256" key="7">
    <source>
        <dbReference type="ARBA" id="ARBA00022705"/>
    </source>
</evidence>
<keyword evidence="13 18" id="KW-0239">DNA-directed DNA polymerase</keyword>
<dbReference type="CDD" id="cd06131">
    <property type="entry name" value="DNA_pol_III_epsilon_Ecoli_like"/>
    <property type="match status" value="1"/>
</dbReference>
<dbReference type="InterPro" id="IPR036397">
    <property type="entry name" value="RNaseH_sf"/>
</dbReference>
<comment type="cofactor">
    <cofactor evidence="2 18">
        <name>Mg(2+)</name>
        <dbReference type="ChEBI" id="CHEBI:18420"/>
    </cofactor>
</comment>
<evidence type="ECO:0000256" key="12">
    <source>
        <dbReference type="ARBA" id="ARBA00022842"/>
    </source>
</evidence>
<evidence type="ECO:0000256" key="4">
    <source>
        <dbReference type="ARBA" id="ARBA00020352"/>
    </source>
</evidence>
<dbReference type="GO" id="GO:0003887">
    <property type="term" value="F:DNA-directed DNA polymerase activity"/>
    <property type="evidence" value="ECO:0007669"/>
    <property type="project" value="UniProtKB-EC"/>
</dbReference>
<dbReference type="SMART" id="SM00479">
    <property type="entry name" value="EXOIII"/>
    <property type="match status" value="1"/>
</dbReference>
<dbReference type="Gene3D" id="3.30.420.10">
    <property type="entry name" value="Ribonuclease H-like superfamily/Ribonuclease H"/>
    <property type="match status" value="1"/>
</dbReference>
<evidence type="ECO:0000256" key="18">
    <source>
        <dbReference type="RuleBase" id="RU364087"/>
    </source>
</evidence>
<dbReference type="RefSeq" id="WP_338363382.1">
    <property type="nucleotide sequence ID" value="NZ_CAWVOK010000003.1"/>
</dbReference>
<keyword evidence="9 18" id="KW-0479">Metal-binding</keyword>
<evidence type="ECO:0000256" key="15">
    <source>
        <dbReference type="ARBA" id="ARBA00025483"/>
    </source>
</evidence>
<keyword evidence="10 18" id="KW-0378">Hydrolase</keyword>
<dbReference type="SUPFAM" id="SSF53098">
    <property type="entry name" value="Ribonuclease H-like"/>
    <property type="match status" value="1"/>
</dbReference>
<accession>A0ABM9N727</accession>
<keyword evidence="11 18" id="KW-0269">Exonuclease</keyword>
<gene>
    <name evidence="18 20" type="primary">dnaQ</name>
    <name evidence="20" type="ORF">CAXC1_120066</name>
</gene>
<keyword evidence="7 18" id="KW-0235">DNA replication</keyword>
<dbReference type="InterPro" id="IPR013520">
    <property type="entry name" value="Ribonucl_H"/>
</dbReference>
<dbReference type="PANTHER" id="PTHR30231:SF41">
    <property type="entry name" value="DNA POLYMERASE III SUBUNIT EPSILON"/>
    <property type="match status" value="1"/>
</dbReference>
<dbReference type="PANTHER" id="PTHR30231">
    <property type="entry name" value="DNA POLYMERASE III SUBUNIT EPSILON"/>
    <property type="match status" value="1"/>
</dbReference>
<evidence type="ECO:0000256" key="17">
    <source>
        <dbReference type="ARBA" id="ARBA00049244"/>
    </source>
</evidence>
<dbReference type="InterPro" id="IPR006309">
    <property type="entry name" value="DnaQ_proteo"/>
</dbReference>
<evidence type="ECO:0000256" key="10">
    <source>
        <dbReference type="ARBA" id="ARBA00022801"/>
    </source>
</evidence>
<evidence type="ECO:0000313" key="21">
    <source>
        <dbReference type="Proteomes" id="UP001314181"/>
    </source>
</evidence>
<reference evidence="20 21" key="1">
    <citation type="submission" date="2024-01" db="EMBL/GenBank/DDBJ databases">
        <authorList>
            <person name="Kunselman E."/>
        </authorList>
    </citation>
    <scope>NUCLEOTIDE SEQUENCE [LARGE SCALE GENOMIC DNA]</scope>
    <source>
        <strain evidence="20">2 abalone samples</strain>
    </source>
</reference>
<comment type="caution">
    <text evidence="20">The sequence shown here is derived from an EMBL/GenBank/DDBJ whole genome shotgun (WGS) entry which is preliminary data.</text>
</comment>
<name>A0ABM9N727_9RICK</name>
<dbReference type="NCBIfam" id="NF004316">
    <property type="entry name" value="PRK05711.1"/>
    <property type="match status" value="1"/>
</dbReference>
<evidence type="ECO:0000256" key="16">
    <source>
        <dbReference type="ARBA" id="ARBA00026073"/>
    </source>
</evidence>
<keyword evidence="8 18" id="KW-0540">Nuclease</keyword>
<evidence type="ECO:0000256" key="14">
    <source>
        <dbReference type="ARBA" id="ARBA00023211"/>
    </source>
</evidence>
<evidence type="ECO:0000313" key="20">
    <source>
        <dbReference type="EMBL" id="CAK8162382.1"/>
    </source>
</evidence>
<sequence length="236" mass="26719">MREIVLDLETTGIDPAKGEKIIEIGCIELYNKIITGIEFHAYVNPKKEITAESYRIHGISNKNLIDKPIFAKISNSLLEFIKNDSLVIHNAGFDIKFLNHELQNCSMHKLTNEIIDTLSISRKKFPGSPVSLDALCKRFNINSTARIKHGALLDAKLLAQVYIELCGGLQTSLLTNFNKKKQNSTPKQVNKNIDGYQKNTKKKCYRRVSIQPNIDEASAHEKYIKTISNTMWKATN</sequence>
<dbReference type="EC" id="2.7.7.7" evidence="3 18"/>
<evidence type="ECO:0000256" key="8">
    <source>
        <dbReference type="ARBA" id="ARBA00022722"/>
    </source>
</evidence>
<dbReference type="NCBIfam" id="TIGR01406">
    <property type="entry name" value="dnaQ_proteo"/>
    <property type="match status" value="1"/>
</dbReference>
<dbReference type="InterPro" id="IPR012337">
    <property type="entry name" value="RNaseH-like_sf"/>
</dbReference>
<evidence type="ECO:0000256" key="2">
    <source>
        <dbReference type="ARBA" id="ARBA00001946"/>
    </source>
</evidence>
<dbReference type="Pfam" id="PF00929">
    <property type="entry name" value="RNase_T"/>
    <property type="match status" value="1"/>
</dbReference>
<keyword evidence="6 18" id="KW-0548">Nucleotidyltransferase</keyword>
<evidence type="ECO:0000256" key="9">
    <source>
        <dbReference type="ARBA" id="ARBA00022723"/>
    </source>
</evidence>
<dbReference type="NCBIfam" id="TIGR00573">
    <property type="entry name" value="dnaq"/>
    <property type="match status" value="1"/>
</dbReference>
<dbReference type="InterPro" id="IPR006054">
    <property type="entry name" value="DnaQ"/>
</dbReference>
<dbReference type="Proteomes" id="UP001314181">
    <property type="component" value="Unassembled WGS sequence"/>
</dbReference>
<comment type="cofactor">
    <cofactor evidence="1 18">
        <name>Mn(2+)</name>
        <dbReference type="ChEBI" id="CHEBI:29035"/>
    </cofactor>
</comment>
<dbReference type="EMBL" id="CAWVOK010000003">
    <property type="protein sequence ID" value="CAK8162382.1"/>
    <property type="molecule type" value="Genomic_DNA"/>
</dbReference>
<evidence type="ECO:0000256" key="1">
    <source>
        <dbReference type="ARBA" id="ARBA00001936"/>
    </source>
</evidence>
<organism evidence="20 21">
    <name type="scientific">Candidatus Xenohaliotis californiensis</name>
    <dbReference type="NCBI Taxonomy" id="84677"/>
    <lineage>
        <taxon>Bacteria</taxon>
        <taxon>Pseudomonadati</taxon>
        <taxon>Pseudomonadota</taxon>
        <taxon>Alphaproteobacteria</taxon>
        <taxon>Rickettsiales</taxon>
        <taxon>Anaplasmataceae</taxon>
        <taxon>Candidatus Xenohaliotis</taxon>
    </lineage>
</organism>
<evidence type="ECO:0000256" key="11">
    <source>
        <dbReference type="ARBA" id="ARBA00022839"/>
    </source>
</evidence>
<evidence type="ECO:0000256" key="5">
    <source>
        <dbReference type="ARBA" id="ARBA00022679"/>
    </source>
</evidence>
<comment type="subunit">
    <text evidence="16 18">DNA polymerase III contains a core (composed of alpha, epsilon and theta chains) that associates with a tau subunit. This core dimerizes to form the POLIII' complex. PolIII' associates with the gamma complex (composed of gamma, delta, delta', psi and chi chains) and with the beta chain to form the complete DNA polymerase III complex.</text>
</comment>
<feature type="domain" description="Exonuclease" evidence="19">
    <location>
        <begin position="2"/>
        <end position="171"/>
    </location>
</feature>
<keyword evidence="14 18" id="KW-0464">Manganese</keyword>
<comment type="function">
    <text evidence="15 18">DNA polymerase III is a complex, multichain enzyme responsible for most of the replicative synthesis in bacteria. The epsilon subunit contain the editing function and is a proofreading 3'-5' exonuclease.</text>
</comment>
<keyword evidence="12 18" id="KW-0460">Magnesium</keyword>
<protein>
    <recommendedName>
        <fullName evidence="4 18">DNA polymerase III subunit epsilon</fullName>
        <ecNumber evidence="3 18">2.7.7.7</ecNumber>
    </recommendedName>
</protein>
<evidence type="ECO:0000259" key="19">
    <source>
        <dbReference type="SMART" id="SM00479"/>
    </source>
</evidence>
<evidence type="ECO:0000256" key="6">
    <source>
        <dbReference type="ARBA" id="ARBA00022695"/>
    </source>
</evidence>
<evidence type="ECO:0000256" key="3">
    <source>
        <dbReference type="ARBA" id="ARBA00012417"/>
    </source>
</evidence>
<comment type="catalytic activity">
    <reaction evidence="17 18">
        <text>DNA(n) + a 2'-deoxyribonucleoside 5'-triphosphate = DNA(n+1) + diphosphate</text>
        <dbReference type="Rhea" id="RHEA:22508"/>
        <dbReference type="Rhea" id="RHEA-COMP:17339"/>
        <dbReference type="Rhea" id="RHEA-COMP:17340"/>
        <dbReference type="ChEBI" id="CHEBI:33019"/>
        <dbReference type="ChEBI" id="CHEBI:61560"/>
        <dbReference type="ChEBI" id="CHEBI:173112"/>
        <dbReference type="EC" id="2.7.7.7"/>
    </reaction>
</comment>
<keyword evidence="21" id="KW-1185">Reference proteome</keyword>
<proteinExistence type="predicted"/>